<dbReference type="OrthoDB" id="1493937at2"/>
<dbReference type="EMBL" id="MYFO01000044">
    <property type="protein sequence ID" value="TFE83708.1"/>
    <property type="molecule type" value="Genomic_DNA"/>
</dbReference>
<evidence type="ECO:0000313" key="1">
    <source>
        <dbReference type="EMBL" id="TFE83708.1"/>
    </source>
</evidence>
<accession>A0A4Y8PSC5</accession>
<keyword evidence="2" id="KW-1185">Reference proteome</keyword>
<proteinExistence type="predicted"/>
<reference evidence="1 2" key="1">
    <citation type="submission" date="2017-03" db="EMBL/GenBank/DDBJ databases">
        <title>Isolation of Levoglucosan Utilizing Bacteria.</title>
        <authorList>
            <person name="Arya A.S."/>
        </authorList>
    </citation>
    <scope>NUCLEOTIDE SEQUENCE [LARGE SCALE GENOMIC DNA]</scope>
    <source>
        <strain evidence="1 2">MEC069</strain>
    </source>
</reference>
<sequence>MTSTTVTLLCSGVALGVYIPAIKLNYQLQQRGLASEVAVLETYIVEDKRNKIGTTKREFHNSFKFALKGQKLALATDIRDSLDDRLLGELLERWHAESRRVFLVFSGFWLPILELYKERYRLTDVRVDIIHIDSDYSPSFQNYPELCAQSNNVWLFHYESGRLINEIVVTDEAPVPFAERRNSCVIHGGGWGMGTYQSKIPELREHGVLLDILAYYPEEAENGREGERFFLSDPAWSPWVPDERGAYTFPPFAEVAPGVTPQFRNVPHYHLLIDVARVNKAIISKPGGSTLVDSLATATPIVFLEPFGPHEQKNADLWIKLGFGISYETWRQTGFSMNPLEALHTNLQRNRTTFHDLGRNFDATENRSQV</sequence>
<evidence type="ECO:0008006" key="3">
    <source>
        <dbReference type="Google" id="ProtNLM"/>
    </source>
</evidence>
<dbReference type="AlphaFoldDB" id="A0A4Y8PSC5"/>
<gene>
    <name evidence="1" type="ORF">B5M42_22290</name>
</gene>
<evidence type="ECO:0000313" key="2">
    <source>
        <dbReference type="Proteomes" id="UP000298246"/>
    </source>
</evidence>
<dbReference type="Proteomes" id="UP000298246">
    <property type="component" value="Unassembled WGS sequence"/>
</dbReference>
<comment type="caution">
    <text evidence="1">The sequence shown here is derived from an EMBL/GenBank/DDBJ whole genome shotgun (WGS) entry which is preliminary data.</text>
</comment>
<organism evidence="1 2">
    <name type="scientific">Paenibacillus athensensis</name>
    <dbReference type="NCBI Taxonomy" id="1967502"/>
    <lineage>
        <taxon>Bacteria</taxon>
        <taxon>Bacillati</taxon>
        <taxon>Bacillota</taxon>
        <taxon>Bacilli</taxon>
        <taxon>Bacillales</taxon>
        <taxon>Paenibacillaceae</taxon>
        <taxon>Paenibacillus</taxon>
    </lineage>
</organism>
<protein>
    <recommendedName>
        <fullName evidence="3">UDP-glucuronosyltransferase</fullName>
    </recommendedName>
</protein>
<dbReference type="RefSeq" id="WP_134756933.1">
    <property type="nucleotide sequence ID" value="NZ_MYFO02000001.1"/>
</dbReference>
<name>A0A4Y8PSC5_9BACL</name>